<dbReference type="InterPro" id="IPR029063">
    <property type="entry name" value="SAM-dependent_MTases_sf"/>
</dbReference>
<keyword evidence="5" id="KW-0949">S-adenosyl-L-methionine</keyword>
<dbReference type="GO" id="GO:0070043">
    <property type="term" value="F:rRNA (guanine-N7-)-methyltransferase activity"/>
    <property type="evidence" value="ECO:0007669"/>
    <property type="project" value="TreeGrafter"/>
</dbReference>
<dbReference type="InterPro" id="IPR003682">
    <property type="entry name" value="rRNA_ssu_MeTfrase_G"/>
</dbReference>
<gene>
    <name evidence="6" type="ORF">HPP92_010565</name>
</gene>
<keyword evidence="3" id="KW-0489">Methyltransferase</keyword>
<dbReference type="Gene3D" id="3.40.50.150">
    <property type="entry name" value="Vaccinia Virus protein VP39"/>
    <property type="match status" value="1"/>
</dbReference>
<comment type="caution">
    <text evidence="6">The sequence shown here is derived from an EMBL/GenBank/DDBJ whole genome shotgun (WGS) entry which is preliminary data.</text>
</comment>
<keyword evidence="2" id="KW-0698">rRNA processing</keyword>
<dbReference type="FunFam" id="3.40.50.150:FF:000041">
    <property type="entry name" value="Ribosomal RNA small subunit methyltransferase G"/>
    <property type="match status" value="1"/>
</dbReference>
<evidence type="ECO:0000313" key="7">
    <source>
        <dbReference type="Proteomes" id="UP000639772"/>
    </source>
</evidence>
<dbReference type="PANTHER" id="PTHR31760:SF0">
    <property type="entry name" value="S-ADENOSYL-L-METHIONINE-DEPENDENT METHYLTRANSFERASES SUPERFAMILY PROTEIN"/>
    <property type="match status" value="1"/>
</dbReference>
<dbReference type="NCBIfam" id="TIGR00138">
    <property type="entry name" value="rsmG_gidB"/>
    <property type="match status" value="1"/>
</dbReference>
<dbReference type="GO" id="GO:0005829">
    <property type="term" value="C:cytosol"/>
    <property type="evidence" value="ECO:0007669"/>
    <property type="project" value="TreeGrafter"/>
</dbReference>
<dbReference type="HAMAP" id="MF_00074">
    <property type="entry name" value="16SrRNA_methyltr_G"/>
    <property type="match status" value="1"/>
</dbReference>
<dbReference type="SUPFAM" id="SSF53335">
    <property type="entry name" value="S-adenosyl-L-methionine-dependent methyltransferases"/>
    <property type="match status" value="1"/>
</dbReference>
<keyword evidence="4" id="KW-0808">Transferase</keyword>
<reference evidence="6 7" key="1">
    <citation type="journal article" date="2020" name="Nat. Food">
        <title>A phased Vanilla planifolia genome enables genetic improvement of flavour and production.</title>
        <authorList>
            <person name="Hasing T."/>
            <person name="Tang H."/>
            <person name="Brym M."/>
            <person name="Khazi F."/>
            <person name="Huang T."/>
            <person name="Chambers A.H."/>
        </authorList>
    </citation>
    <scope>NUCLEOTIDE SEQUENCE [LARGE SCALE GENOMIC DNA]</scope>
    <source>
        <tissue evidence="6">Leaf</tissue>
    </source>
</reference>
<dbReference type="Proteomes" id="UP000639772">
    <property type="component" value="Unassembled WGS sequence"/>
</dbReference>
<dbReference type="PANTHER" id="PTHR31760">
    <property type="entry name" value="S-ADENOSYL-L-METHIONINE-DEPENDENT METHYLTRANSFERASES SUPERFAMILY PROTEIN"/>
    <property type="match status" value="1"/>
</dbReference>
<dbReference type="OrthoDB" id="784548at2759"/>
<keyword evidence="1" id="KW-0963">Cytoplasm</keyword>
<dbReference type="Pfam" id="PF02527">
    <property type="entry name" value="GidB"/>
    <property type="match status" value="1"/>
</dbReference>
<evidence type="ECO:0000256" key="1">
    <source>
        <dbReference type="ARBA" id="ARBA00022490"/>
    </source>
</evidence>
<dbReference type="AlphaFoldDB" id="A0A835QZ48"/>
<evidence type="ECO:0000256" key="4">
    <source>
        <dbReference type="ARBA" id="ARBA00022679"/>
    </source>
</evidence>
<evidence type="ECO:0000256" key="5">
    <source>
        <dbReference type="ARBA" id="ARBA00022691"/>
    </source>
</evidence>
<evidence type="ECO:0000256" key="2">
    <source>
        <dbReference type="ARBA" id="ARBA00022552"/>
    </source>
</evidence>
<name>A0A835QZ48_VANPL</name>
<organism evidence="6 7">
    <name type="scientific">Vanilla planifolia</name>
    <name type="common">Vanilla</name>
    <dbReference type="NCBI Taxonomy" id="51239"/>
    <lineage>
        <taxon>Eukaryota</taxon>
        <taxon>Viridiplantae</taxon>
        <taxon>Streptophyta</taxon>
        <taxon>Embryophyta</taxon>
        <taxon>Tracheophyta</taxon>
        <taxon>Spermatophyta</taxon>
        <taxon>Magnoliopsida</taxon>
        <taxon>Liliopsida</taxon>
        <taxon>Asparagales</taxon>
        <taxon>Orchidaceae</taxon>
        <taxon>Vanilloideae</taxon>
        <taxon>Vanilleae</taxon>
        <taxon>Vanilla</taxon>
    </lineage>
</organism>
<sequence>MPFASSALFGCNYGLYSARCSYCFPNYRLSSTIHRRLRIARTLANDTAALQDGGFIETVCSSSNADADSTVIRTLSLQQKERISLFVGSLLEWNERMNLTAVKQRSDVMKRHVEDSLALLPLLRRSYLSWCCPASSPSSCDGLRLVDVGSGSGLPAWKVTLLDSMHKRCLFLEHVVALIGLSNVEVLCERAENVGQCLDFRETFDVAIARAVAEMRTLAEYCLPLVRIGGLFIAAKGHNPQEEIRNAERAVQLMGGSILELCSVESHSPLGQRTAVICFKGKATPKKYPRNTGIPSKMPL</sequence>
<evidence type="ECO:0000256" key="3">
    <source>
        <dbReference type="ARBA" id="ARBA00022603"/>
    </source>
</evidence>
<accession>A0A835QZ48</accession>
<evidence type="ECO:0008006" key="8">
    <source>
        <dbReference type="Google" id="ProtNLM"/>
    </source>
</evidence>
<proteinExistence type="inferred from homology"/>
<dbReference type="CDD" id="cd02440">
    <property type="entry name" value="AdoMet_MTases"/>
    <property type="match status" value="1"/>
</dbReference>
<protein>
    <recommendedName>
        <fullName evidence="8">Ribosomal RNA small subunit methyltransferase G</fullName>
    </recommendedName>
</protein>
<dbReference type="EMBL" id="JADCNM010000005">
    <property type="protein sequence ID" value="KAG0482481.1"/>
    <property type="molecule type" value="Genomic_DNA"/>
</dbReference>
<evidence type="ECO:0000313" key="6">
    <source>
        <dbReference type="EMBL" id="KAG0482481.1"/>
    </source>
</evidence>